<keyword evidence="2" id="KW-1185">Reference proteome</keyword>
<gene>
    <name evidence="1" type="ORF">THTE_2265</name>
</gene>
<evidence type="ECO:0000313" key="1">
    <source>
        <dbReference type="EMBL" id="ASV74867.1"/>
    </source>
</evidence>
<dbReference type="EMBL" id="CP018477">
    <property type="protein sequence ID" value="ASV74867.1"/>
    <property type="molecule type" value="Genomic_DNA"/>
</dbReference>
<evidence type="ECO:0000313" key="2">
    <source>
        <dbReference type="Proteomes" id="UP000215086"/>
    </source>
</evidence>
<accession>A0A286RFY8</accession>
<name>A0A286RFY8_9BACT</name>
<proteinExistence type="predicted"/>
<dbReference type="AlphaFoldDB" id="A0A286RFY8"/>
<protein>
    <submittedName>
        <fullName evidence="1">Uncharacterized protein</fullName>
    </submittedName>
</protein>
<organism evidence="1 2">
    <name type="scientific">Thermogutta terrifontis</name>
    <dbReference type="NCBI Taxonomy" id="1331910"/>
    <lineage>
        <taxon>Bacteria</taxon>
        <taxon>Pseudomonadati</taxon>
        <taxon>Planctomycetota</taxon>
        <taxon>Planctomycetia</taxon>
        <taxon>Pirellulales</taxon>
        <taxon>Thermoguttaceae</taxon>
        <taxon>Thermogutta</taxon>
    </lineage>
</organism>
<dbReference type="Proteomes" id="UP000215086">
    <property type="component" value="Chromosome"/>
</dbReference>
<sequence length="63" mass="7142">MRKRHLHPLSRGQSHRCRSQLNKIFQSQLSGAHDTISAISVNRHLIPKNTPLSRSLAEVFGLD</sequence>
<reference evidence="1 2" key="1">
    <citation type="journal article" name="Front. Microbiol.">
        <title>Sugar Metabolism of the First Thermophilic Planctomycete Thermogutta terrifontis: Comparative Genomic and Transcriptomic Approaches.</title>
        <authorList>
            <person name="Elcheninov A.G."/>
            <person name="Menzel P."/>
            <person name="Gudbergsdottir S.R."/>
            <person name="Slesarev A.I."/>
            <person name="Kadnikov V.V."/>
            <person name="Krogh A."/>
            <person name="Bonch-Osmolovskaya E.A."/>
            <person name="Peng X."/>
            <person name="Kublanov I.V."/>
        </authorList>
    </citation>
    <scope>NUCLEOTIDE SEQUENCE [LARGE SCALE GENOMIC DNA]</scope>
    <source>
        <strain evidence="1 2">R1</strain>
    </source>
</reference>
<dbReference type="KEGG" id="ttf:THTE_2265"/>